<dbReference type="Proteomes" id="UP000198287">
    <property type="component" value="Unassembled WGS sequence"/>
</dbReference>
<keyword evidence="3" id="KW-1185">Reference proteome</keyword>
<evidence type="ECO:0000313" key="2">
    <source>
        <dbReference type="EMBL" id="OXA64158.1"/>
    </source>
</evidence>
<protein>
    <submittedName>
        <fullName evidence="2">Uncharacterized protein</fullName>
    </submittedName>
</protein>
<gene>
    <name evidence="2" type="ORF">Fcan01_02102</name>
</gene>
<dbReference type="AlphaFoldDB" id="A0A226F3V8"/>
<keyword evidence="1" id="KW-0812">Transmembrane</keyword>
<evidence type="ECO:0000256" key="1">
    <source>
        <dbReference type="SAM" id="Phobius"/>
    </source>
</evidence>
<accession>A0A226F3V8</accession>
<sequence length="197" mass="20754">MPETPQRLLVHYTTHFLGFILLGCMGQSFLVTTIFSPSLSKATFVALSYNCSRGVLWMPSPSDVNNQCYQCFCFVTNLSLCMIRTEVIVANVDCSAVSGVSVVASVLRAVINQQCVASTIWTPVPSTVNNYCLQCVCTTTNVSFCKPILVQFSTICSGAVAVATVPPLINPRAPVPGVPAAVAPGVVAPLPVAPAPG</sequence>
<dbReference type="EMBL" id="LNIX01000001">
    <property type="protein sequence ID" value="OXA64158.1"/>
    <property type="molecule type" value="Genomic_DNA"/>
</dbReference>
<evidence type="ECO:0000313" key="3">
    <source>
        <dbReference type="Proteomes" id="UP000198287"/>
    </source>
</evidence>
<organism evidence="2 3">
    <name type="scientific">Folsomia candida</name>
    <name type="common">Springtail</name>
    <dbReference type="NCBI Taxonomy" id="158441"/>
    <lineage>
        <taxon>Eukaryota</taxon>
        <taxon>Metazoa</taxon>
        <taxon>Ecdysozoa</taxon>
        <taxon>Arthropoda</taxon>
        <taxon>Hexapoda</taxon>
        <taxon>Collembola</taxon>
        <taxon>Entomobryomorpha</taxon>
        <taxon>Isotomoidea</taxon>
        <taxon>Isotomidae</taxon>
        <taxon>Proisotominae</taxon>
        <taxon>Folsomia</taxon>
    </lineage>
</organism>
<proteinExistence type="predicted"/>
<feature type="transmembrane region" description="Helical" evidence="1">
    <location>
        <begin position="12"/>
        <end position="35"/>
    </location>
</feature>
<reference evidence="2 3" key="1">
    <citation type="submission" date="2015-12" db="EMBL/GenBank/DDBJ databases">
        <title>The genome of Folsomia candida.</title>
        <authorList>
            <person name="Faddeeva A."/>
            <person name="Derks M.F."/>
            <person name="Anvar Y."/>
            <person name="Smit S."/>
            <person name="Van Straalen N."/>
            <person name="Roelofs D."/>
        </authorList>
    </citation>
    <scope>NUCLEOTIDE SEQUENCE [LARGE SCALE GENOMIC DNA]</scope>
    <source>
        <strain evidence="2 3">VU population</strain>
        <tissue evidence="2">Whole body</tissue>
    </source>
</reference>
<dbReference type="PROSITE" id="PS51257">
    <property type="entry name" value="PROKAR_LIPOPROTEIN"/>
    <property type="match status" value="1"/>
</dbReference>
<keyword evidence="1" id="KW-1133">Transmembrane helix</keyword>
<keyword evidence="1" id="KW-0472">Membrane</keyword>
<comment type="caution">
    <text evidence="2">The sequence shown here is derived from an EMBL/GenBank/DDBJ whole genome shotgun (WGS) entry which is preliminary data.</text>
</comment>
<name>A0A226F3V8_FOLCA</name>